<reference evidence="1 2" key="2">
    <citation type="journal article" date="2018" name="Int. J. Syst. Evol. Microbiol.">
        <title>Burkholderia insecticola sp. nov., a gut symbiotic bacterium of the bean bug Riptortus pedestris.</title>
        <authorList>
            <person name="Takeshita K."/>
            <person name="Tamaki H."/>
            <person name="Ohbayashi T."/>
            <person name="Meng X.-Y."/>
            <person name="Sone T."/>
            <person name="Mitani Y."/>
            <person name="Peeters C."/>
            <person name="Kikuchi Y."/>
            <person name="Vandamme P."/>
        </authorList>
    </citation>
    <scope>NUCLEOTIDE SEQUENCE [LARGE SCALE GENOMIC DNA]</scope>
    <source>
        <strain evidence="1">RPE64</strain>
    </source>
</reference>
<accession>R4X1L4</accession>
<dbReference type="KEGG" id="buo:BRPE64_BCDS04360"/>
<organism evidence="1 2">
    <name type="scientific">Caballeronia insecticola</name>
    <dbReference type="NCBI Taxonomy" id="758793"/>
    <lineage>
        <taxon>Bacteria</taxon>
        <taxon>Pseudomonadati</taxon>
        <taxon>Pseudomonadota</taxon>
        <taxon>Betaproteobacteria</taxon>
        <taxon>Burkholderiales</taxon>
        <taxon>Burkholderiaceae</taxon>
        <taxon>Caballeronia</taxon>
    </lineage>
</organism>
<reference evidence="1 2" key="1">
    <citation type="journal article" date="2013" name="Genome Announc.">
        <title>Complete Genome Sequence of Burkholderia sp. Strain RPE64, Bacterial Symbiont of the Bean Bug Riptortus pedestris.</title>
        <authorList>
            <person name="Shibata T.F."/>
            <person name="Maeda T."/>
            <person name="Nikoh N."/>
            <person name="Yamaguchi K."/>
            <person name="Oshima K."/>
            <person name="Hattori M."/>
            <person name="Nishiyama T."/>
            <person name="Hasebe M."/>
            <person name="Fukatsu T."/>
            <person name="Kikuchi Y."/>
            <person name="Shigenobu S."/>
        </authorList>
    </citation>
    <scope>NUCLEOTIDE SEQUENCE [LARGE SCALE GENOMIC DNA]</scope>
</reference>
<sequence>MHGVNATTVPVAKTAWNMRDASKARVIFFLAYMEKCAKRK</sequence>
<dbReference type="EMBL" id="AP013059">
    <property type="protein sequence ID" value="BAN25097.1"/>
    <property type="molecule type" value="Genomic_DNA"/>
</dbReference>
<evidence type="ECO:0000313" key="2">
    <source>
        <dbReference type="Proteomes" id="UP000013966"/>
    </source>
</evidence>
<keyword evidence="2" id="KW-1185">Reference proteome</keyword>
<evidence type="ECO:0000313" key="1">
    <source>
        <dbReference type="EMBL" id="BAN25097.1"/>
    </source>
</evidence>
<dbReference type="HOGENOM" id="CLU_3286159_0_0_4"/>
<gene>
    <name evidence="1" type="ORF">BRPE64_BCDS04360</name>
</gene>
<dbReference type="AlphaFoldDB" id="R4X1L4"/>
<dbReference type="Proteomes" id="UP000013966">
    <property type="component" value="Chromosome 2"/>
</dbReference>
<name>R4X1L4_9BURK</name>
<protein>
    <submittedName>
        <fullName evidence="1">Uncharacterized protein</fullName>
    </submittedName>
</protein>
<proteinExistence type="predicted"/>